<dbReference type="EMBL" id="LAZR01010973">
    <property type="protein sequence ID" value="KKM64074.1"/>
    <property type="molecule type" value="Genomic_DNA"/>
</dbReference>
<accession>A0A0F9J2Z8</accession>
<comment type="caution">
    <text evidence="1">The sequence shown here is derived from an EMBL/GenBank/DDBJ whole genome shotgun (WGS) entry which is preliminary data.</text>
</comment>
<protein>
    <submittedName>
        <fullName evidence="1">Uncharacterized protein</fullName>
    </submittedName>
</protein>
<dbReference type="AlphaFoldDB" id="A0A0F9J2Z8"/>
<gene>
    <name evidence="1" type="ORF">LCGC14_1505000</name>
</gene>
<sequence>MTTGRDRQINKRVSRQVRIWRVLRMKMAGGTDREIQKQLENDSKEPVKISPMQVNRDWHAALDEVSEANKHQVQRLRTLMAVRLERLLMTQWTKATSPGAPTSAVEMCRRLIHDQTELFGLAREIGDEERPLNIQEAKTDYGRLSDEDVDTLLDIAERQEAAEAFGDNGARPTES</sequence>
<organism evidence="1">
    <name type="scientific">marine sediment metagenome</name>
    <dbReference type="NCBI Taxonomy" id="412755"/>
    <lineage>
        <taxon>unclassified sequences</taxon>
        <taxon>metagenomes</taxon>
        <taxon>ecological metagenomes</taxon>
    </lineage>
</organism>
<proteinExistence type="predicted"/>
<reference evidence="1" key="1">
    <citation type="journal article" date="2015" name="Nature">
        <title>Complex archaea that bridge the gap between prokaryotes and eukaryotes.</title>
        <authorList>
            <person name="Spang A."/>
            <person name="Saw J.H."/>
            <person name="Jorgensen S.L."/>
            <person name="Zaremba-Niedzwiedzka K."/>
            <person name="Martijn J."/>
            <person name="Lind A.E."/>
            <person name="van Eijk R."/>
            <person name="Schleper C."/>
            <person name="Guy L."/>
            <person name="Ettema T.J."/>
        </authorList>
    </citation>
    <scope>NUCLEOTIDE SEQUENCE</scope>
</reference>
<evidence type="ECO:0000313" key="1">
    <source>
        <dbReference type="EMBL" id="KKM64074.1"/>
    </source>
</evidence>
<name>A0A0F9J2Z8_9ZZZZ</name>